<evidence type="ECO:0000256" key="1">
    <source>
        <dbReference type="SAM" id="MobiDB-lite"/>
    </source>
</evidence>
<feature type="compositionally biased region" description="Basic and acidic residues" evidence="1">
    <location>
        <begin position="48"/>
        <end position="64"/>
    </location>
</feature>
<evidence type="ECO:0000313" key="3">
    <source>
        <dbReference type="Proteomes" id="UP000239872"/>
    </source>
</evidence>
<keyword evidence="3" id="KW-1185">Reference proteome</keyword>
<reference evidence="2 3" key="1">
    <citation type="submission" date="2018-01" db="EMBL/GenBank/DDBJ databases">
        <title>A novel member of the phylum Bacteroidetes isolated from glacier ice.</title>
        <authorList>
            <person name="Liu Q."/>
            <person name="Xin Y.-H."/>
        </authorList>
    </citation>
    <scope>NUCLEOTIDE SEQUENCE [LARGE SCALE GENOMIC DNA]</scope>
    <source>
        <strain evidence="2 3">RB1R16</strain>
    </source>
</reference>
<protein>
    <submittedName>
        <fullName evidence="2">Uncharacterized protein</fullName>
    </submittedName>
</protein>
<sequence>MNKRAVWILLLLTALVAGVLMYMQHTVHTALGTLNNAVDSSNHSIDSANRHTLDSLNRAHDDIEMKRTELQQRMENDRKDTVNKKP</sequence>
<dbReference type="RefSeq" id="WP_105037757.1">
    <property type="nucleotide sequence ID" value="NZ_PPSL01000001.1"/>
</dbReference>
<dbReference type="Proteomes" id="UP000239872">
    <property type="component" value="Unassembled WGS sequence"/>
</dbReference>
<dbReference type="EMBL" id="PPSL01000001">
    <property type="protein sequence ID" value="PQJ12873.1"/>
    <property type="molecule type" value="Genomic_DNA"/>
</dbReference>
<accession>A0A2S7T0Y7</accession>
<organism evidence="2 3">
    <name type="scientific">Flavipsychrobacter stenotrophus</name>
    <dbReference type="NCBI Taxonomy" id="2077091"/>
    <lineage>
        <taxon>Bacteria</taxon>
        <taxon>Pseudomonadati</taxon>
        <taxon>Bacteroidota</taxon>
        <taxon>Chitinophagia</taxon>
        <taxon>Chitinophagales</taxon>
        <taxon>Chitinophagaceae</taxon>
        <taxon>Flavipsychrobacter</taxon>
    </lineage>
</organism>
<dbReference type="AlphaFoldDB" id="A0A2S7T0Y7"/>
<feature type="region of interest" description="Disordered" evidence="1">
    <location>
        <begin position="45"/>
        <end position="64"/>
    </location>
</feature>
<name>A0A2S7T0Y7_9BACT</name>
<comment type="caution">
    <text evidence="2">The sequence shown here is derived from an EMBL/GenBank/DDBJ whole genome shotgun (WGS) entry which is preliminary data.</text>
</comment>
<proteinExistence type="predicted"/>
<evidence type="ECO:0000313" key="2">
    <source>
        <dbReference type="EMBL" id="PQJ12873.1"/>
    </source>
</evidence>
<gene>
    <name evidence="2" type="ORF">CJD36_003770</name>
</gene>